<evidence type="ECO:0000256" key="1">
    <source>
        <dbReference type="SAM" id="Phobius"/>
    </source>
</evidence>
<evidence type="ECO:0000313" key="2">
    <source>
        <dbReference type="EMBL" id="ORM99796.1"/>
    </source>
</evidence>
<keyword evidence="1" id="KW-1133">Transmembrane helix</keyword>
<protein>
    <submittedName>
        <fullName evidence="2">Uncharacterized protein</fullName>
    </submittedName>
</protein>
<comment type="caution">
    <text evidence="2">The sequence shown here is derived from an EMBL/GenBank/DDBJ whole genome shotgun (WGS) entry which is preliminary data.</text>
</comment>
<dbReference type="EMBL" id="MLJJ01000013">
    <property type="protein sequence ID" value="ORM99796.1"/>
    <property type="molecule type" value="Genomic_DNA"/>
</dbReference>
<keyword evidence="1" id="KW-0472">Membrane</keyword>
<reference evidence="2 3" key="1">
    <citation type="journal article" date="2017" name="Antonie Van Leeuwenhoek">
        <title>Phylogenomic resolution of the bacterial genus Pantoea and its relationship with Erwinia and Tatumella.</title>
        <authorList>
            <person name="Palmer M."/>
            <person name="Steenkamp E.T."/>
            <person name="Coetzee M.P."/>
            <person name="Chan W.Y."/>
            <person name="van Zyl E."/>
            <person name="De Maayer P."/>
            <person name="Coutinho T.A."/>
            <person name="Blom J."/>
            <person name="Smits T.H."/>
            <person name="Duffy B."/>
            <person name="Venter S.N."/>
        </authorList>
    </citation>
    <scope>NUCLEOTIDE SEQUENCE [LARGE SCALE GENOMIC DNA]</scope>
    <source>
        <strain evidence="2 3">LMG 5345</strain>
    </source>
</reference>
<keyword evidence="3" id="KW-1185">Reference proteome</keyword>
<keyword evidence="1" id="KW-0812">Transmembrane</keyword>
<evidence type="ECO:0000313" key="3">
    <source>
        <dbReference type="Proteomes" id="UP000193785"/>
    </source>
</evidence>
<feature type="transmembrane region" description="Helical" evidence="1">
    <location>
        <begin position="52"/>
        <end position="70"/>
    </location>
</feature>
<organism evidence="2 3">
    <name type="scientific">Pantoea septica</name>
    <dbReference type="NCBI Taxonomy" id="472695"/>
    <lineage>
        <taxon>Bacteria</taxon>
        <taxon>Pseudomonadati</taxon>
        <taxon>Pseudomonadota</taxon>
        <taxon>Gammaproteobacteria</taxon>
        <taxon>Enterobacterales</taxon>
        <taxon>Erwiniaceae</taxon>
        <taxon>Pantoea</taxon>
    </lineage>
</organism>
<sequence>MNKIIRVIFILFYILCMILIYLSMVDKYDVVYDMDQAIPKGSLNNSSDNGKVFGGLMLLFIFISQMIFFYFEKSQKWKGVTGIMTALAFLFFFIR</sequence>
<accession>A0ABX3USR7</accession>
<name>A0ABX3USR7_9GAMM</name>
<proteinExistence type="predicted"/>
<dbReference type="Proteomes" id="UP000193785">
    <property type="component" value="Unassembled WGS sequence"/>
</dbReference>
<gene>
    <name evidence="2" type="ORF">HA46_09160</name>
</gene>
<feature type="transmembrane region" description="Helical" evidence="1">
    <location>
        <begin position="7"/>
        <end position="24"/>
    </location>
</feature>
<dbReference type="RefSeq" id="WP_084883827.1">
    <property type="nucleotide sequence ID" value="NZ_DALZCT010000005.1"/>
</dbReference>
<feature type="transmembrane region" description="Helical" evidence="1">
    <location>
        <begin position="77"/>
        <end position="94"/>
    </location>
</feature>